<evidence type="ECO:0000256" key="1">
    <source>
        <dbReference type="SAM" id="MobiDB-lite"/>
    </source>
</evidence>
<feature type="region of interest" description="Disordered" evidence="1">
    <location>
        <begin position="1"/>
        <end position="100"/>
    </location>
</feature>
<accession>A0A919C1Z1</accession>
<feature type="compositionally biased region" description="Polar residues" evidence="1">
    <location>
        <begin position="1"/>
        <end position="11"/>
    </location>
</feature>
<gene>
    <name evidence="2" type="ORF">GCM10018980_19600</name>
</gene>
<evidence type="ECO:0000313" key="3">
    <source>
        <dbReference type="Proteomes" id="UP000619355"/>
    </source>
</evidence>
<organism evidence="2 3">
    <name type="scientific">Streptomyces capoamus</name>
    <dbReference type="NCBI Taxonomy" id="68183"/>
    <lineage>
        <taxon>Bacteria</taxon>
        <taxon>Bacillati</taxon>
        <taxon>Actinomycetota</taxon>
        <taxon>Actinomycetes</taxon>
        <taxon>Kitasatosporales</taxon>
        <taxon>Streptomycetaceae</taxon>
        <taxon>Streptomyces</taxon>
    </lineage>
</organism>
<comment type="caution">
    <text evidence="2">The sequence shown here is derived from an EMBL/GenBank/DDBJ whole genome shotgun (WGS) entry which is preliminary data.</text>
</comment>
<dbReference type="Proteomes" id="UP000619355">
    <property type="component" value="Unassembled WGS sequence"/>
</dbReference>
<keyword evidence="3" id="KW-1185">Reference proteome</keyword>
<dbReference type="AlphaFoldDB" id="A0A919C1Z1"/>
<feature type="compositionally biased region" description="Basic and acidic residues" evidence="1">
    <location>
        <begin position="12"/>
        <end position="24"/>
    </location>
</feature>
<reference evidence="3" key="1">
    <citation type="journal article" date="2019" name="Int. J. Syst. Evol. Microbiol.">
        <title>The Global Catalogue of Microorganisms (GCM) 10K type strain sequencing project: providing services to taxonomists for standard genome sequencing and annotation.</title>
        <authorList>
            <consortium name="The Broad Institute Genomics Platform"/>
            <consortium name="The Broad Institute Genome Sequencing Center for Infectious Disease"/>
            <person name="Wu L."/>
            <person name="Ma J."/>
        </authorList>
    </citation>
    <scope>NUCLEOTIDE SEQUENCE [LARGE SCALE GENOMIC DNA]</scope>
    <source>
        <strain evidence="3">JCM 4253</strain>
    </source>
</reference>
<proteinExistence type="predicted"/>
<feature type="compositionally biased region" description="Low complexity" evidence="1">
    <location>
        <begin position="43"/>
        <end position="61"/>
    </location>
</feature>
<name>A0A919C1Z1_9ACTN</name>
<evidence type="ECO:0000313" key="2">
    <source>
        <dbReference type="EMBL" id="GHG43032.1"/>
    </source>
</evidence>
<dbReference type="EMBL" id="BNBF01000004">
    <property type="protein sequence ID" value="GHG43032.1"/>
    <property type="molecule type" value="Genomic_DNA"/>
</dbReference>
<sequence length="100" mass="10286">MTGHRLTSTVQRLDRGGSSRKESADIGARVSRSQRMPPPTVTPPSTSALTAASSGAGTPSPDVVPNELGRRHAGPGGVPKLAEGTGARQLFGVDRSTVNR</sequence>
<protein>
    <submittedName>
        <fullName evidence="2">Uncharacterized protein</fullName>
    </submittedName>
</protein>